<evidence type="ECO:0000256" key="1">
    <source>
        <dbReference type="SAM" id="MobiDB-lite"/>
    </source>
</evidence>
<name>A0A0G4FLE9_9ALVE</name>
<dbReference type="VEuPathDB" id="CryptoDB:Cvel_17634"/>
<reference evidence="2" key="1">
    <citation type="submission" date="2014-11" db="EMBL/GenBank/DDBJ databases">
        <authorList>
            <person name="Otto D Thomas"/>
            <person name="Naeem Raeece"/>
        </authorList>
    </citation>
    <scope>NUCLEOTIDE SEQUENCE</scope>
</reference>
<organism evidence="2">
    <name type="scientific">Chromera velia CCMP2878</name>
    <dbReference type="NCBI Taxonomy" id="1169474"/>
    <lineage>
        <taxon>Eukaryota</taxon>
        <taxon>Sar</taxon>
        <taxon>Alveolata</taxon>
        <taxon>Colpodellida</taxon>
        <taxon>Chromeraceae</taxon>
        <taxon>Chromera</taxon>
    </lineage>
</organism>
<dbReference type="AlphaFoldDB" id="A0A0G4FLE9"/>
<proteinExistence type="predicted"/>
<accession>A0A0G4FLE9</accession>
<dbReference type="EMBL" id="CDMZ01000462">
    <property type="protein sequence ID" value="CEM14834.1"/>
    <property type="molecule type" value="Genomic_DNA"/>
</dbReference>
<feature type="region of interest" description="Disordered" evidence="1">
    <location>
        <begin position="1"/>
        <end position="123"/>
    </location>
</feature>
<evidence type="ECO:0000313" key="2">
    <source>
        <dbReference type="EMBL" id="CEM14834.1"/>
    </source>
</evidence>
<feature type="compositionally biased region" description="Basic and acidic residues" evidence="1">
    <location>
        <begin position="61"/>
        <end position="85"/>
    </location>
</feature>
<sequence length="123" mass="12775">MWADRSPSPTRPSQGKSKRGGKDAGGKSKKGNGKGKAVSPSTHSKTRLAGYMAEASSTSGRGERGNRSGEFRIDMDPERGGNDLKKGKKGVWGGKGKGGRDLEAPRKGSSASSILDGEGGEER</sequence>
<protein>
    <submittedName>
        <fullName evidence="2">Uncharacterized protein</fullName>
    </submittedName>
</protein>
<gene>
    <name evidence="2" type="ORF">Cvel_17634</name>
</gene>